<protein>
    <recommendedName>
        <fullName evidence="2">Glycosyltransferase subfamily 4-like N-terminal domain-containing protein</fullName>
    </recommendedName>
</protein>
<dbReference type="Gene3D" id="3.40.50.2000">
    <property type="entry name" value="Glycogen Phosphorylase B"/>
    <property type="match status" value="1"/>
</dbReference>
<comment type="caution">
    <text evidence="1">The sequence shown here is derived from an EMBL/GenBank/DDBJ whole genome shotgun (WGS) entry which is preliminary data.</text>
</comment>
<accession>X0Y4X6</accession>
<dbReference type="EMBL" id="BARS01057649">
    <property type="protein sequence ID" value="GAG42372.1"/>
    <property type="molecule type" value="Genomic_DNA"/>
</dbReference>
<gene>
    <name evidence="1" type="ORF">S01H1_84443</name>
</gene>
<sequence>MAKICMLLTTTHWGDQRQFYKQAPALVQGGHEVVFMAGQPDGEINPPFEYHVLSNKSRRRARFAGALNLFRKIRKLKPDCVQLCSIEQLPLGLALKLLTRIQVVYDC</sequence>
<feature type="non-terminal residue" evidence="1">
    <location>
        <position position="107"/>
    </location>
</feature>
<dbReference type="AlphaFoldDB" id="X0Y4X6"/>
<evidence type="ECO:0000313" key="1">
    <source>
        <dbReference type="EMBL" id="GAG42372.1"/>
    </source>
</evidence>
<reference evidence="1" key="1">
    <citation type="journal article" date="2014" name="Front. Microbiol.">
        <title>High frequency of phylogenetically diverse reductive dehalogenase-homologous genes in deep subseafloor sedimentary metagenomes.</title>
        <authorList>
            <person name="Kawai M."/>
            <person name="Futagami T."/>
            <person name="Toyoda A."/>
            <person name="Takaki Y."/>
            <person name="Nishi S."/>
            <person name="Hori S."/>
            <person name="Arai W."/>
            <person name="Tsubouchi T."/>
            <person name="Morono Y."/>
            <person name="Uchiyama I."/>
            <person name="Ito T."/>
            <person name="Fujiyama A."/>
            <person name="Inagaki F."/>
            <person name="Takami H."/>
        </authorList>
    </citation>
    <scope>NUCLEOTIDE SEQUENCE</scope>
    <source>
        <strain evidence="1">Expedition CK06-06</strain>
    </source>
</reference>
<name>X0Y4X6_9ZZZZ</name>
<proteinExistence type="predicted"/>
<evidence type="ECO:0008006" key="2">
    <source>
        <dbReference type="Google" id="ProtNLM"/>
    </source>
</evidence>
<dbReference type="SUPFAM" id="SSF53756">
    <property type="entry name" value="UDP-Glycosyltransferase/glycogen phosphorylase"/>
    <property type="match status" value="1"/>
</dbReference>
<organism evidence="1">
    <name type="scientific">marine sediment metagenome</name>
    <dbReference type="NCBI Taxonomy" id="412755"/>
    <lineage>
        <taxon>unclassified sequences</taxon>
        <taxon>metagenomes</taxon>
        <taxon>ecological metagenomes</taxon>
    </lineage>
</organism>